<proteinExistence type="predicted"/>
<name>A0ACB8UME1_9EURO</name>
<reference evidence="1" key="1">
    <citation type="journal article" date="2022" name="bioRxiv">
        <title>Population genetic analysis of Ophidiomyces ophidiicola, the causative agent of snake fungal disease, indicates recent introductions to the USA.</title>
        <authorList>
            <person name="Ladner J.T."/>
            <person name="Palmer J.M."/>
            <person name="Ettinger C.L."/>
            <person name="Stajich J.E."/>
            <person name="Farrell T.M."/>
            <person name="Glorioso B.M."/>
            <person name="Lawson B."/>
            <person name="Price S.J."/>
            <person name="Stengle A.G."/>
            <person name="Grear D.A."/>
            <person name="Lorch J.M."/>
        </authorList>
    </citation>
    <scope>NUCLEOTIDE SEQUENCE</scope>
    <source>
        <strain evidence="1">NWHC 24266-5</strain>
    </source>
</reference>
<protein>
    <submittedName>
        <fullName evidence="1">Uncharacterized protein</fullName>
    </submittedName>
</protein>
<evidence type="ECO:0000313" key="1">
    <source>
        <dbReference type="EMBL" id="KAI2381711.1"/>
    </source>
</evidence>
<dbReference type="EMBL" id="JALBCA010000184">
    <property type="protein sequence ID" value="KAI2381711.1"/>
    <property type="molecule type" value="Genomic_DNA"/>
</dbReference>
<organism evidence="1">
    <name type="scientific">Ophidiomyces ophidiicola</name>
    <dbReference type="NCBI Taxonomy" id="1387563"/>
    <lineage>
        <taxon>Eukaryota</taxon>
        <taxon>Fungi</taxon>
        <taxon>Dikarya</taxon>
        <taxon>Ascomycota</taxon>
        <taxon>Pezizomycotina</taxon>
        <taxon>Eurotiomycetes</taxon>
        <taxon>Eurotiomycetidae</taxon>
        <taxon>Onygenales</taxon>
        <taxon>Onygenaceae</taxon>
        <taxon>Ophidiomyces</taxon>
    </lineage>
</organism>
<gene>
    <name evidence="1" type="ORF">LOY88_006650</name>
</gene>
<sequence>MHLGSGIAVPPLVLKATDAKPAAAAQPTPPPTPVLAEDEDDADDDGSTPATATPCDWELHMQRDARGRLIEFGRGVWSAVYSAVARSRSPAAAPGRIVAVKTPLRRDAHRILQVEAALLSRLSRVAGHERYLVPFDGFAAAEHALVMAAVPLTLATYITSQATLARERFSTHTMFDPMLGMERWLAVAGRLVEGLAWLHDTALVVHGDVKPQNILLRVREHDDVFPYDPLYVDFTSADDLSSPSAGRQNHALALSALTPPFAAPELLTIAALTSDTLAPSKAADIFSLAVTLLTAATGDLHLYPGAGSMQCLVMSREGHRVIDFVRSGVNGSRVPRNGAVERILAPAVLRDPDSRVRPGAWLDLIHAEKTASPITPAQL</sequence>
<accession>A0ACB8UME1</accession>
<comment type="caution">
    <text evidence="1">The sequence shown here is derived from an EMBL/GenBank/DDBJ whole genome shotgun (WGS) entry which is preliminary data.</text>
</comment>